<name>A0A2U1QCV2_ARTAN</name>
<keyword evidence="2" id="KW-1185">Reference proteome</keyword>
<gene>
    <name evidence="1" type="ORF">CTI12_AA045720</name>
</gene>
<dbReference type="AlphaFoldDB" id="A0A2U1QCV2"/>
<dbReference type="STRING" id="35608.A0A2U1QCV2"/>
<evidence type="ECO:0000313" key="2">
    <source>
        <dbReference type="Proteomes" id="UP000245207"/>
    </source>
</evidence>
<organism evidence="1 2">
    <name type="scientific">Artemisia annua</name>
    <name type="common">Sweet wormwood</name>
    <dbReference type="NCBI Taxonomy" id="35608"/>
    <lineage>
        <taxon>Eukaryota</taxon>
        <taxon>Viridiplantae</taxon>
        <taxon>Streptophyta</taxon>
        <taxon>Embryophyta</taxon>
        <taxon>Tracheophyta</taxon>
        <taxon>Spermatophyta</taxon>
        <taxon>Magnoliopsida</taxon>
        <taxon>eudicotyledons</taxon>
        <taxon>Gunneridae</taxon>
        <taxon>Pentapetalae</taxon>
        <taxon>asterids</taxon>
        <taxon>campanulids</taxon>
        <taxon>Asterales</taxon>
        <taxon>Asteraceae</taxon>
        <taxon>Asteroideae</taxon>
        <taxon>Anthemideae</taxon>
        <taxon>Artemisiinae</taxon>
        <taxon>Artemisia</taxon>
    </lineage>
</organism>
<protein>
    <submittedName>
        <fullName evidence="1">ABC transporter G family member 9</fullName>
    </submittedName>
</protein>
<dbReference type="OrthoDB" id="66620at2759"/>
<proteinExistence type="predicted"/>
<evidence type="ECO:0000313" key="1">
    <source>
        <dbReference type="EMBL" id="PWA95831.1"/>
    </source>
</evidence>
<dbReference type="EMBL" id="PKPP01000215">
    <property type="protein sequence ID" value="PWA95831.1"/>
    <property type="molecule type" value="Genomic_DNA"/>
</dbReference>
<reference evidence="1 2" key="1">
    <citation type="journal article" date="2018" name="Mol. Plant">
        <title>The genome of Artemisia annua provides insight into the evolution of Asteraceae family and artemisinin biosynthesis.</title>
        <authorList>
            <person name="Shen Q."/>
            <person name="Zhang L."/>
            <person name="Liao Z."/>
            <person name="Wang S."/>
            <person name="Yan T."/>
            <person name="Shi P."/>
            <person name="Liu M."/>
            <person name="Fu X."/>
            <person name="Pan Q."/>
            <person name="Wang Y."/>
            <person name="Lv Z."/>
            <person name="Lu X."/>
            <person name="Zhang F."/>
            <person name="Jiang W."/>
            <person name="Ma Y."/>
            <person name="Chen M."/>
            <person name="Hao X."/>
            <person name="Li L."/>
            <person name="Tang Y."/>
            <person name="Lv G."/>
            <person name="Zhou Y."/>
            <person name="Sun X."/>
            <person name="Brodelius P.E."/>
            <person name="Rose J.K.C."/>
            <person name="Tang K."/>
        </authorList>
    </citation>
    <scope>NUCLEOTIDE SEQUENCE [LARGE SCALE GENOMIC DNA]</scope>
    <source>
        <strain evidence="2">cv. Huhao1</strain>
        <tissue evidence="1">Leaf</tissue>
    </source>
</reference>
<sequence>MQELGFQFWAFFRWRKLIQNEDLRNFMGLALIVFDYGAGNWQNNLCSFFRFGLFGDGFGAFVFRSVKMYDVCLRDVLEEYNGPQVLTQDLKKAWHELGGEQQTQTVCAARQVNLLVYFFVFANYPGPPLDSVFLGECDQVNIVNKSIRSRGCCLFLDNTLYYKDKSIGKDRGKHLVGTDFRIHLYYVVVVAMLRSRSIGLIQGSGRWTGNYGMSCGYHASDECLNKSGSVVRQKTKSKQVFGIAYSFLMMSSSIIEKGPFTPSAAVTGKTCYGVARDVVVASEDVLTVHVMRFVDTLKWPSVHTNYGAVNLHQPERIHCLQRLAVQSTNEDSAYVVSIPHVTFSNLTQFKVLVLQVKLKDRQQVTVLLRRAVKERRHEFSSPRTIGQVIVVLLLSGLLWWQYDISHLQDQTRQYAKSSSVHLAWWFAQGGSHNEIRKARF</sequence>
<comment type="caution">
    <text evidence="1">The sequence shown here is derived from an EMBL/GenBank/DDBJ whole genome shotgun (WGS) entry which is preliminary data.</text>
</comment>
<dbReference type="Proteomes" id="UP000245207">
    <property type="component" value="Unassembled WGS sequence"/>
</dbReference>
<accession>A0A2U1QCV2</accession>